<keyword evidence="13" id="KW-1185">Reference proteome</keyword>
<keyword evidence="7 8" id="KW-0320">Glycogen biosynthesis</keyword>
<dbReference type="InterPro" id="IPR013534">
    <property type="entry name" value="Starch_synth_cat_dom"/>
</dbReference>
<evidence type="ECO:0000313" key="12">
    <source>
        <dbReference type="EMBL" id="MBB5752278.1"/>
    </source>
</evidence>
<comment type="catalytic activity">
    <reaction evidence="1 8">
        <text>[(1-&gt;4)-alpha-D-glucosyl](n) + ADP-alpha-D-glucose = [(1-&gt;4)-alpha-D-glucosyl](n+1) + ADP + H(+)</text>
        <dbReference type="Rhea" id="RHEA:18189"/>
        <dbReference type="Rhea" id="RHEA-COMP:9584"/>
        <dbReference type="Rhea" id="RHEA-COMP:9587"/>
        <dbReference type="ChEBI" id="CHEBI:15378"/>
        <dbReference type="ChEBI" id="CHEBI:15444"/>
        <dbReference type="ChEBI" id="CHEBI:57498"/>
        <dbReference type="ChEBI" id="CHEBI:456216"/>
        <dbReference type="EC" id="2.4.1.21"/>
    </reaction>
</comment>
<evidence type="ECO:0000256" key="7">
    <source>
        <dbReference type="ARBA" id="ARBA00023056"/>
    </source>
</evidence>
<reference evidence="12 13" key="1">
    <citation type="submission" date="2020-08" db="EMBL/GenBank/DDBJ databases">
        <title>Genomic Encyclopedia of Type Strains, Phase IV (KMG-IV): sequencing the most valuable type-strain genomes for metagenomic binning, comparative biology and taxonomic classification.</title>
        <authorList>
            <person name="Goeker M."/>
        </authorList>
    </citation>
    <scope>NUCLEOTIDE SEQUENCE [LARGE SCALE GENOMIC DNA]</scope>
    <source>
        <strain evidence="12 13">DSM 16268</strain>
    </source>
</reference>
<evidence type="ECO:0000259" key="10">
    <source>
        <dbReference type="Pfam" id="PF00534"/>
    </source>
</evidence>
<comment type="caution">
    <text evidence="12">The sequence shown here is derived from an EMBL/GenBank/DDBJ whole genome shotgun (WGS) entry which is preliminary data.</text>
</comment>
<name>A0A7W9FL36_9HYPH</name>
<dbReference type="HAMAP" id="MF_00484">
    <property type="entry name" value="Glycogen_synth"/>
    <property type="match status" value="1"/>
</dbReference>
<dbReference type="Proteomes" id="UP000523821">
    <property type="component" value="Unassembled WGS sequence"/>
</dbReference>
<dbReference type="InterPro" id="IPR001296">
    <property type="entry name" value="Glyco_trans_1"/>
</dbReference>
<comment type="function">
    <text evidence="2 8">Synthesizes alpha-1,4-glucan chains using ADP-glucose.</text>
</comment>
<evidence type="ECO:0000256" key="9">
    <source>
        <dbReference type="SAM" id="MobiDB-lite"/>
    </source>
</evidence>
<dbReference type="CDD" id="cd03791">
    <property type="entry name" value="GT5_Glycogen_synthase_DULL1-like"/>
    <property type="match status" value="1"/>
</dbReference>
<dbReference type="PANTHER" id="PTHR45825:SF11">
    <property type="entry name" value="ALPHA AMYLASE DOMAIN-CONTAINING PROTEIN"/>
    <property type="match status" value="1"/>
</dbReference>
<dbReference type="InterPro" id="IPR011835">
    <property type="entry name" value="GS/SS"/>
</dbReference>
<dbReference type="SUPFAM" id="SSF53756">
    <property type="entry name" value="UDP-Glycosyltransferase/glycogen phosphorylase"/>
    <property type="match status" value="1"/>
</dbReference>
<dbReference type="GO" id="GO:0005829">
    <property type="term" value="C:cytosol"/>
    <property type="evidence" value="ECO:0007669"/>
    <property type="project" value="TreeGrafter"/>
</dbReference>
<evidence type="ECO:0000256" key="4">
    <source>
        <dbReference type="ARBA" id="ARBA00010281"/>
    </source>
</evidence>
<dbReference type="RefSeq" id="WP_183853785.1">
    <property type="nucleotide sequence ID" value="NZ_JACHOO010000002.1"/>
</dbReference>
<proteinExistence type="inferred from homology"/>
<evidence type="ECO:0000256" key="3">
    <source>
        <dbReference type="ARBA" id="ARBA00004964"/>
    </source>
</evidence>
<evidence type="ECO:0000256" key="5">
    <source>
        <dbReference type="ARBA" id="ARBA00022676"/>
    </source>
</evidence>
<keyword evidence="6 8" id="KW-0808">Transferase</keyword>
<gene>
    <name evidence="8" type="primary">glgA</name>
    <name evidence="12" type="ORF">GGQ63_001330</name>
</gene>
<dbReference type="UniPathway" id="UPA00164"/>
<protein>
    <recommendedName>
        <fullName evidence="8">Glycogen synthase</fullName>
        <ecNumber evidence="8">2.4.1.21</ecNumber>
    </recommendedName>
    <alternativeName>
        <fullName evidence="8">Starch [bacterial glycogen] synthase</fullName>
    </alternativeName>
</protein>
<dbReference type="PANTHER" id="PTHR45825">
    <property type="entry name" value="GRANULE-BOUND STARCH SYNTHASE 1, CHLOROPLASTIC/AMYLOPLASTIC"/>
    <property type="match status" value="1"/>
</dbReference>
<comment type="similarity">
    <text evidence="4 8">Belongs to the glycosyltransferase 1 family. Bacterial/plant glycogen synthase subfamily.</text>
</comment>
<evidence type="ECO:0000256" key="6">
    <source>
        <dbReference type="ARBA" id="ARBA00022679"/>
    </source>
</evidence>
<feature type="domain" description="Glycosyl transferase family 1" evidence="10">
    <location>
        <begin position="333"/>
        <end position="495"/>
    </location>
</feature>
<evidence type="ECO:0000259" key="11">
    <source>
        <dbReference type="Pfam" id="PF08323"/>
    </source>
</evidence>
<dbReference type="Pfam" id="PF00534">
    <property type="entry name" value="Glycos_transf_1"/>
    <property type="match status" value="1"/>
</dbReference>
<keyword evidence="5 8" id="KW-0328">Glycosyltransferase</keyword>
<evidence type="ECO:0000256" key="1">
    <source>
        <dbReference type="ARBA" id="ARBA00001478"/>
    </source>
</evidence>
<feature type="region of interest" description="Disordered" evidence="9">
    <location>
        <begin position="1"/>
        <end position="38"/>
    </location>
</feature>
<evidence type="ECO:0000313" key="13">
    <source>
        <dbReference type="Proteomes" id="UP000523821"/>
    </source>
</evidence>
<dbReference type="NCBIfam" id="TIGR02095">
    <property type="entry name" value="glgA"/>
    <property type="match status" value="1"/>
</dbReference>
<dbReference type="NCBIfam" id="NF001899">
    <property type="entry name" value="PRK00654.1-2"/>
    <property type="match status" value="1"/>
</dbReference>
<accession>A0A7W9FL36</accession>
<dbReference type="AlphaFoldDB" id="A0A7W9FL36"/>
<evidence type="ECO:0000256" key="8">
    <source>
        <dbReference type="HAMAP-Rule" id="MF_00484"/>
    </source>
</evidence>
<dbReference type="GO" id="GO:0005978">
    <property type="term" value="P:glycogen biosynthetic process"/>
    <property type="evidence" value="ECO:0007669"/>
    <property type="project" value="UniProtKB-UniRule"/>
</dbReference>
<comment type="pathway">
    <text evidence="3 8">Glycan biosynthesis; glycogen biosynthesis.</text>
</comment>
<dbReference type="Pfam" id="PF08323">
    <property type="entry name" value="Glyco_transf_5"/>
    <property type="match status" value="1"/>
</dbReference>
<organism evidence="12 13">
    <name type="scientific">Prosthecomicrobium pneumaticum</name>
    <dbReference type="NCBI Taxonomy" id="81895"/>
    <lineage>
        <taxon>Bacteria</taxon>
        <taxon>Pseudomonadati</taxon>
        <taxon>Pseudomonadota</taxon>
        <taxon>Alphaproteobacteria</taxon>
        <taxon>Hyphomicrobiales</taxon>
        <taxon>Kaistiaceae</taxon>
        <taxon>Prosthecomicrobium</taxon>
    </lineage>
</organism>
<dbReference type="EC" id="2.4.1.21" evidence="8"/>
<feature type="binding site" evidence="8">
    <location>
        <position position="56"/>
    </location>
    <ligand>
        <name>ADP-alpha-D-glucose</name>
        <dbReference type="ChEBI" id="CHEBI:57498"/>
    </ligand>
</feature>
<feature type="domain" description="Starch synthase catalytic" evidence="11">
    <location>
        <begin position="45"/>
        <end position="276"/>
    </location>
</feature>
<dbReference type="Gene3D" id="3.40.50.2000">
    <property type="entry name" value="Glycogen Phosphorylase B"/>
    <property type="match status" value="2"/>
</dbReference>
<sequence>MAATGAATAPQSPADPISEPAGGDIAAATEPPAAPAEPRPALRALSVTSEVYPLVKTGGLADVAGALPKALADHGVETVTLVPGYPRVMAALEAAEPVHFFADLFGGPARLLRASAAGLDLLIVDAPHLYDRPGGPYLDPNGQDFADNPIRFAALGAAAAAVGLGYAGSWQPDLVHGHDWQSGPAIAYLAYAEGPRPATVATVHNLAFQGQFALSLVGVLGLPPRALSVEGVEYFGSVGYLKAALRLADRVTTVSPSYAREIRTPEGGMGLDGVLRARGAAFSGILNGIDTGIWNPQADPLVPHPFGPDSLAERQGNKAALQRSLGLDEHRDALLFGVVSRLTWQKGLDLLVDRLDALMMTGAQLVVLGDGDAAIAEGLRGIAAQHPNRVALATGYDEGLAHLIQAGADALLVPSRFEPCGLTQLCALRYGALPVVSRVGGLNDTVIDANPVALAAGVATGFQFGPVSALGLEAVLHRVVELWRDRPAWRRMQENAMRTDVSWDRAAAAYAALYRQAVAERAVGE</sequence>
<dbReference type="EMBL" id="JACHOO010000002">
    <property type="protein sequence ID" value="MBB5752278.1"/>
    <property type="molecule type" value="Genomic_DNA"/>
</dbReference>
<dbReference type="GO" id="GO:0004373">
    <property type="term" value="F:alpha-1,4-glucan glucosyltransferase (UDP-glucose donor) activity"/>
    <property type="evidence" value="ECO:0007669"/>
    <property type="project" value="InterPro"/>
</dbReference>
<evidence type="ECO:0000256" key="2">
    <source>
        <dbReference type="ARBA" id="ARBA00002764"/>
    </source>
</evidence>
<dbReference type="GO" id="GO:0009011">
    <property type="term" value="F:alpha-1,4-glucan glucosyltransferase (ADP-glucose donor) activity"/>
    <property type="evidence" value="ECO:0007669"/>
    <property type="project" value="UniProtKB-UniRule"/>
</dbReference>